<evidence type="ECO:0000313" key="1">
    <source>
        <dbReference type="EMBL" id="MBB4174029.1"/>
    </source>
</evidence>
<dbReference type="EMBL" id="JACIFU010000002">
    <property type="protein sequence ID" value="MBB4174029.1"/>
    <property type="molecule type" value="Genomic_DNA"/>
</dbReference>
<dbReference type="RefSeq" id="WP_025057155.1">
    <property type="nucleotide sequence ID" value="NZ_JACIFU010000002.1"/>
</dbReference>
<reference evidence="1 2" key="1">
    <citation type="submission" date="2020-08" db="EMBL/GenBank/DDBJ databases">
        <title>Genomic Encyclopedia of Type Strains, Phase IV (KMG-IV): sequencing the most valuable type-strain genomes for metagenomic binning, comparative biology and taxonomic classification.</title>
        <authorList>
            <person name="Goeker M."/>
        </authorList>
    </citation>
    <scope>NUCLEOTIDE SEQUENCE [LARGE SCALE GENOMIC DNA]</scope>
    <source>
        <strain evidence="1 2">DSM 101015</strain>
    </source>
</reference>
<gene>
    <name evidence="1" type="ORF">GGR93_001802</name>
</gene>
<comment type="caution">
    <text evidence="1">The sequence shown here is derived from an EMBL/GenBank/DDBJ whole genome shotgun (WGS) entry which is preliminary data.</text>
</comment>
<sequence>MNAVLKTEAFDLSHTTSEASSIEAGAGTDLFVSGLAAEEADNTNGQSASMLDGEKTEMFCCSI</sequence>
<organism evidence="1 2">
    <name type="scientific">Sulfitobacter noctilucicola</name>
    <dbReference type="NCBI Taxonomy" id="1342301"/>
    <lineage>
        <taxon>Bacteria</taxon>
        <taxon>Pseudomonadati</taxon>
        <taxon>Pseudomonadota</taxon>
        <taxon>Alphaproteobacteria</taxon>
        <taxon>Rhodobacterales</taxon>
        <taxon>Roseobacteraceae</taxon>
        <taxon>Sulfitobacter</taxon>
    </lineage>
</organism>
<proteinExistence type="predicted"/>
<name>A0A7W6M7U8_9RHOB</name>
<evidence type="ECO:0000313" key="2">
    <source>
        <dbReference type="Proteomes" id="UP000565745"/>
    </source>
</evidence>
<dbReference type="AlphaFoldDB" id="A0A7W6M7U8"/>
<protein>
    <submittedName>
        <fullName evidence="1">Uncharacterized protein</fullName>
    </submittedName>
</protein>
<keyword evidence="2" id="KW-1185">Reference proteome</keyword>
<accession>A0A7W6M7U8</accession>
<dbReference type="Proteomes" id="UP000565745">
    <property type="component" value="Unassembled WGS sequence"/>
</dbReference>